<organism evidence="1 2">
    <name type="scientific">Pseudomonas indica</name>
    <dbReference type="NCBI Taxonomy" id="137658"/>
    <lineage>
        <taxon>Bacteria</taxon>
        <taxon>Pseudomonadati</taxon>
        <taxon>Pseudomonadota</taxon>
        <taxon>Gammaproteobacteria</taxon>
        <taxon>Pseudomonadales</taxon>
        <taxon>Pseudomonadaceae</taxon>
        <taxon>Pseudomonas</taxon>
    </lineage>
</organism>
<reference evidence="1 2" key="1">
    <citation type="submission" date="2016-10" db="EMBL/GenBank/DDBJ databases">
        <authorList>
            <person name="de Groot N.N."/>
        </authorList>
    </citation>
    <scope>NUCLEOTIDE SEQUENCE [LARGE SCALE GENOMIC DNA]</scope>
    <source>
        <strain evidence="1 2">JCM 21544</strain>
    </source>
</reference>
<evidence type="ECO:0000313" key="2">
    <source>
        <dbReference type="Proteomes" id="UP000198706"/>
    </source>
</evidence>
<sequence length="885" mass="99924">MQNIAVKDILHEELRLKLKGLALIAEKRFTKLSCFKGECWGDSVWLYKGRHKIYLLARGELNSELILLNKVFLVSYLWDRRSESKQITAGRVTDLASALKYMVAQGAVNLQGLSQSSYMKTFGFLRSHYKSPAGVCRSLNIFIKFLFESSLIVQNFDLIGTKDLQEKDQYGRVALERKLPLPELVKAIISLKWAVQEQWDGSFRAQMDMLAVLTQAFQYGLGLRIGEVLRLPKNCLISMNGEMYCRVWTEKGSEPVARYVPTIWRAALRDAVDRIDAICEPFRKRAMSIEDGSFAGNLDDRFLARIETIGLRVASALDRLSQAVESNVSAAESRLRVLKHLPDNELIELKKLGEYLPFASTGSDAQTLLKFYVNNGFNVVSKPLGKVKRAHYVRGRDVKDRIARLVELRRSVLFYDEFFEILHERKPENSRSKDTCALDGRLKFKNMPSVEAFAFTGESCPYGRRVVYLSYADAVAAMRTIVGGGYDAETHIPVNDAEELYPELFNRKTMTSIAAGSSSSYYSFLRISEGRQHFYKPSAVSSGLKYRAVSGFLIEQASIKDAVVSAFVSVNTKVSSELIQEIRDELLAEGIEISSAALGINQRVSDYLFVVPSNLGGVYNEHIPCVLGYFSVLYAIKPAREGQSAFIRYGVSADKEILKTFQTHKGRHWQTNSLFRAGLAASIVNKWMGRTDGQGDHYDHQTAKERATKVSELMLSEQSRFIGDLANKVKNWSENNVPAEDVQHFLNAMLQTVHYGPLGHCFRDLNLRPCEFHLKCLTGNSGKGCREFVVDLSDPVQVKQIESERSRAEIELARLFEVLNRPDVPVESVEMHIEHQMTVYRNASYILDRSEIVLTDGQVEQSKDYQPFRLEGSIPNDCVFQCGAA</sequence>
<accession>A0A1G8TX76</accession>
<dbReference type="Proteomes" id="UP000198706">
    <property type="component" value="Unassembled WGS sequence"/>
</dbReference>
<keyword evidence="2" id="KW-1185">Reference proteome</keyword>
<gene>
    <name evidence="1" type="ORF">SAMN05216186_101500</name>
</gene>
<name>A0A1G8TX76_9PSED</name>
<dbReference type="RefSeq" id="WP_090257069.1">
    <property type="nucleotide sequence ID" value="NZ_FNFD01000001.1"/>
</dbReference>
<proteinExistence type="predicted"/>
<dbReference type="EMBL" id="FNFD01000001">
    <property type="protein sequence ID" value="SDJ46093.1"/>
    <property type="molecule type" value="Genomic_DNA"/>
</dbReference>
<evidence type="ECO:0008006" key="3">
    <source>
        <dbReference type="Google" id="ProtNLM"/>
    </source>
</evidence>
<protein>
    <recommendedName>
        <fullName evidence="3">Integrase</fullName>
    </recommendedName>
</protein>
<dbReference type="AlphaFoldDB" id="A0A1G8TX76"/>
<dbReference type="STRING" id="137658.SAMN05216186_101500"/>
<evidence type="ECO:0000313" key="1">
    <source>
        <dbReference type="EMBL" id="SDJ46093.1"/>
    </source>
</evidence>